<dbReference type="EMBL" id="BGPR01001455">
    <property type="protein sequence ID" value="GBM54341.1"/>
    <property type="molecule type" value="Genomic_DNA"/>
</dbReference>
<evidence type="ECO:0000313" key="2">
    <source>
        <dbReference type="Proteomes" id="UP000499080"/>
    </source>
</evidence>
<keyword evidence="2" id="KW-1185">Reference proteome</keyword>
<gene>
    <name evidence="1" type="ORF">AVEN_259203_1</name>
</gene>
<dbReference type="OrthoDB" id="9997116at2759"/>
<evidence type="ECO:0000313" key="1">
    <source>
        <dbReference type="EMBL" id="GBM54341.1"/>
    </source>
</evidence>
<proteinExistence type="predicted"/>
<reference evidence="1 2" key="1">
    <citation type="journal article" date="2019" name="Sci. Rep.">
        <title>Orb-weaving spider Araneus ventricosus genome elucidates the spidroin gene catalogue.</title>
        <authorList>
            <person name="Kono N."/>
            <person name="Nakamura H."/>
            <person name="Ohtoshi R."/>
            <person name="Moran D.A.P."/>
            <person name="Shinohara A."/>
            <person name="Yoshida Y."/>
            <person name="Fujiwara M."/>
            <person name="Mori M."/>
            <person name="Tomita M."/>
            <person name="Arakawa K."/>
        </authorList>
    </citation>
    <scope>NUCLEOTIDE SEQUENCE [LARGE SCALE GENOMIC DNA]</scope>
</reference>
<dbReference type="CDD" id="cd18809">
    <property type="entry name" value="SF1_C_RecD"/>
    <property type="match status" value="1"/>
</dbReference>
<sequence length="153" mass="17989">MSRFWTQFHGRSLLRANLVYIKPPHFNVKWNFGYGWCQFRCLPPHLTIDQNWEIRPKPSCGTASEKKRYLTKFNLRIMCDYTMTITKSQRQTSDDVGIYLDEPVFSHGQLYVALSRPRIPNHVKIYTKTSAVQGKSLNNGKYFTRNGVYQEAF</sequence>
<dbReference type="AlphaFoldDB" id="A0A4Y2GLZ0"/>
<dbReference type="SUPFAM" id="SSF52540">
    <property type="entry name" value="P-loop containing nucleoside triphosphate hydrolases"/>
    <property type="match status" value="1"/>
</dbReference>
<accession>A0A4Y2GLZ0</accession>
<organism evidence="1 2">
    <name type="scientific">Araneus ventricosus</name>
    <name type="common">Orbweaver spider</name>
    <name type="synonym">Epeira ventricosa</name>
    <dbReference type="NCBI Taxonomy" id="182803"/>
    <lineage>
        <taxon>Eukaryota</taxon>
        <taxon>Metazoa</taxon>
        <taxon>Ecdysozoa</taxon>
        <taxon>Arthropoda</taxon>
        <taxon>Chelicerata</taxon>
        <taxon>Arachnida</taxon>
        <taxon>Araneae</taxon>
        <taxon>Araneomorphae</taxon>
        <taxon>Entelegynae</taxon>
        <taxon>Araneoidea</taxon>
        <taxon>Araneidae</taxon>
        <taxon>Araneus</taxon>
    </lineage>
</organism>
<name>A0A4Y2GLZ0_ARAVE</name>
<protein>
    <submittedName>
        <fullName evidence="1">Uncharacterized protein</fullName>
    </submittedName>
</protein>
<dbReference type="Proteomes" id="UP000499080">
    <property type="component" value="Unassembled WGS sequence"/>
</dbReference>
<comment type="caution">
    <text evidence="1">The sequence shown here is derived from an EMBL/GenBank/DDBJ whole genome shotgun (WGS) entry which is preliminary data.</text>
</comment>
<dbReference type="InterPro" id="IPR027417">
    <property type="entry name" value="P-loop_NTPase"/>
</dbReference>